<name>A0A4T2C9F0_9MICO</name>
<sequence length="360" mass="37394">MSDIRNEGVAPVILAPNQPLNRPYRGGSGIARFRGTAHIDPYTPEDFVGSSTEVFSGHGVGLTVLPDGRSLRDAIEADPLGYLGPHHVQAFGADPMLLVKLLSTDERLFVHYHPDAAFASAHLGRTVGKTEAWVVIDTDGPDAYALLGFNRPISSVEAEHWVTEQDVPDMVGAMNRVALATGDTLFVPAGVAHGIGPGVTLVELQEPTDLSILLEYQGFPGFTLSSALLGLDVRTAVTGLDRSLWLPEQLAVLGEGRGDGATHFPPAADRFFRARSVHVEGAATLAAGFAILVVVAGEGSLQAGAAAGAASIGASAAPLPLSLRLGRGMTVLVPFGAGEITLQGSLDVIVCSPPAPPRAT</sequence>
<dbReference type="Gene3D" id="2.60.120.10">
    <property type="entry name" value="Jelly Rolls"/>
    <property type="match status" value="2"/>
</dbReference>
<dbReference type="SUPFAM" id="SSF51182">
    <property type="entry name" value="RmlC-like cupins"/>
    <property type="match status" value="1"/>
</dbReference>
<dbReference type="InterPro" id="IPR014710">
    <property type="entry name" value="RmlC-like_jellyroll"/>
</dbReference>
<keyword evidence="2" id="KW-1185">Reference proteome</keyword>
<dbReference type="Proteomes" id="UP000306192">
    <property type="component" value="Unassembled WGS sequence"/>
</dbReference>
<protein>
    <recommendedName>
        <fullName evidence="3">Mannose-6-phosphate isomerase</fullName>
    </recommendedName>
</protein>
<dbReference type="EMBL" id="QYRT01000004">
    <property type="protein sequence ID" value="TIH40051.1"/>
    <property type="molecule type" value="Genomic_DNA"/>
</dbReference>
<gene>
    <name evidence="1" type="ORF">D4765_02680</name>
</gene>
<evidence type="ECO:0000313" key="1">
    <source>
        <dbReference type="EMBL" id="TIH40051.1"/>
    </source>
</evidence>
<evidence type="ECO:0000313" key="2">
    <source>
        <dbReference type="Proteomes" id="UP000306192"/>
    </source>
</evidence>
<accession>A0A4T2C9F0</accession>
<proteinExistence type="predicted"/>
<organism evidence="1 2">
    <name type="scientific">Subtercola vilae</name>
    <dbReference type="NCBI Taxonomy" id="2056433"/>
    <lineage>
        <taxon>Bacteria</taxon>
        <taxon>Bacillati</taxon>
        <taxon>Actinomycetota</taxon>
        <taxon>Actinomycetes</taxon>
        <taxon>Micrococcales</taxon>
        <taxon>Microbacteriaceae</taxon>
        <taxon>Subtercola</taxon>
    </lineage>
</organism>
<dbReference type="RefSeq" id="WP_136640686.1">
    <property type="nucleotide sequence ID" value="NZ_QYRT01000004.1"/>
</dbReference>
<dbReference type="InterPro" id="IPR011051">
    <property type="entry name" value="RmlC_Cupin_sf"/>
</dbReference>
<reference evidence="1 2" key="1">
    <citation type="journal article" date="2019" name="Microorganisms">
        <title>Systematic Affiliation and Genome Analysis of Subtercola vilae DB165(T) with Particular Emphasis on Cold Adaptation of an Isolate from a High-Altitude Cold Volcano Lake.</title>
        <authorList>
            <person name="Villalobos A.S."/>
            <person name="Wiese J."/>
            <person name="Imhoff J.F."/>
            <person name="Dorador C."/>
            <person name="Keller A."/>
            <person name="Hentschel U."/>
        </authorList>
    </citation>
    <scope>NUCLEOTIDE SEQUENCE [LARGE SCALE GENOMIC DNA]</scope>
    <source>
        <strain evidence="1 2">DB165</strain>
    </source>
</reference>
<dbReference type="CDD" id="cd07010">
    <property type="entry name" value="cupin_PMI_type_I_N_bac"/>
    <property type="match status" value="1"/>
</dbReference>
<evidence type="ECO:0008006" key="3">
    <source>
        <dbReference type="Google" id="ProtNLM"/>
    </source>
</evidence>
<comment type="caution">
    <text evidence="1">The sequence shown here is derived from an EMBL/GenBank/DDBJ whole genome shotgun (WGS) entry which is preliminary data.</text>
</comment>
<dbReference type="OrthoDB" id="9808275at2"/>
<dbReference type="AlphaFoldDB" id="A0A4T2C9F0"/>